<dbReference type="Gene3D" id="2.70.98.10">
    <property type="match status" value="1"/>
</dbReference>
<dbReference type="GO" id="GO:0000224">
    <property type="term" value="F:peptide-N4-(N-acetyl-beta-glucosaminyl)asparagine amidase activity"/>
    <property type="evidence" value="ECO:0007669"/>
    <property type="project" value="TreeGrafter"/>
</dbReference>
<dbReference type="EMBL" id="CP003350">
    <property type="protein sequence ID" value="AFC85174.1"/>
    <property type="molecule type" value="Genomic_DNA"/>
</dbReference>
<evidence type="ECO:0000259" key="2">
    <source>
        <dbReference type="Pfam" id="PF07971"/>
    </source>
</evidence>
<dbReference type="Pfam" id="PF17678">
    <property type="entry name" value="Glyco_hydro_92N"/>
    <property type="match status" value="1"/>
</dbReference>
<dbReference type="GO" id="GO:0030246">
    <property type="term" value="F:carbohydrate binding"/>
    <property type="evidence" value="ECO:0007669"/>
    <property type="project" value="InterPro"/>
</dbReference>
<dbReference type="RefSeq" id="WP_014402180.1">
    <property type="nucleotide sequence ID" value="NC_017033.1"/>
</dbReference>
<dbReference type="KEGG" id="fau:Fraau_0701"/>
<accession>H8KZ70</accession>
<dbReference type="FunFam" id="3.30.2080.10:FF:000001">
    <property type="entry name" value="Alpha-1,2-mannosidase subfamily"/>
    <property type="match status" value="1"/>
</dbReference>
<dbReference type="STRING" id="767434.Fraau_0701"/>
<dbReference type="InterPro" id="IPR041371">
    <property type="entry name" value="GH92_N"/>
</dbReference>
<evidence type="ECO:0000313" key="4">
    <source>
        <dbReference type="EMBL" id="AFC85174.1"/>
    </source>
</evidence>
<dbReference type="NCBIfam" id="TIGR01180">
    <property type="entry name" value="aman2_put"/>
    <property type="match status" value="1"/>
</dbReference>
<evidence type="ECO:0000256" key="1">
    <source>
        <dbReference type="SAM" id="SignalP"/>
    </source>
</evidence>
<dbReference type="SUPFAM" id="SSF48208">
    <property type="entry name" value="Six-hairpin glycosidases"/>
    <property type="match status" value="1"/>
</dbReference>
<dbReference type="InterPro" id="IPR014718">
    <property type="entry name" value="GH-type_carb-bd"/>
</dbReference>
<feature type="domain" description="Glycosyl hydrolase family 92" evidence="2">
    <location>
        <begin position="309"/>
        <end position="772"/>
    </location>
</feature>
<feature type="domain" description="Glycosyl hydrolase family 92 N-terminal" evidence="3">
    <location>
        <begin position="49"/>
        <end position="302"/>
    </location>
</feature>
<evidence type="ECO:0000313" key="5">
    <source>
        <dbReference type="Proteomes" id="UP000005234"/>
    </source>
</evidence>
<protein>
    <submittedName>
        <fullName evidence="4">Alpha-1,2-mannosidase, putative</fullName>
    </submittedName>
</protein>
<keyword evidence="5" id="KW-1185">Reference proteome</keyword>
<dbReference type="Pfam" id="PF07971">
    <property type="entry name" value="Glyco_hydro_92"/>
    <property type="match status" value="1"/>
</dbReference>
<dbReference type="GO" id="GO:0005975">
    <property type="term" value="P:carbohydrate metabolic process"/>
    <property type="evidence" value="ECO:0007669"/>
    <property type="project" value="InterPro"/>
</dbReference>
<dbReference type="AlphaFoldDB" id="H8KZ70"/>
<keyword evidence="1" id="KW-0732">Signal</keyword>
<dbReference type="InterPro" id="IPR012939">
    <property type="entry name" value="Glyco_hydro_92"/>
</dbReference>
<dbReference type="HOGENOM" id="CLU_003690_2_2_6"/>
<organism evidence="4 5">
    <name type="scientific">Frateuria aurantia (strain ATCC 33424 / DSM 6220 / KCTC 2777 / LMG 1558 / NBRC 3245 / NCIMB 13370)</name>
    <name type="common">Acetobacter aurantius</name>
    <dbReference type="NCBI Taxonomy" id="767434"/>
    <lineage>
        <taxon>Bacteria</taxon>
        <taxon>Pseudomonadati</taxon>
        <taxon>Pseudomonadota</taxon>
        <taxon>Gammaproteobacteria</taxon>
        <taxon>Lysobacterales</taxon>
        <taxon>Rhodanobacteraceae</taxon>
        <taxon>Frateuria</taxon>
    </lineage>
</organism>
<sequence>MGIIHSSRQPAARRTWRQSPPWRRLALASLLGLLAGTGQAAAIDGYAAVDPFIGTAGNGHTFPGATLPFGMVQVSPDTDTPDFKHAYAWAAGYQYHDPTIKGFSQTHFSGAGHSDLGDVLLMPMAGQLRTEPGRADQPGSGYRSRFSHASEQARPGYYAVSLDDNRVRVELTATSRVALQRYSFANGQTAHVVLDLRSSIYDYPGKTLWSWIHIRPDGLITGYRQTRGWAPGRQLYFALRFSRPPTGHQLLDTEPTPVYRGFAPPAAHEPAARPAIQGRALEAAFDFGDLKGQALVVEVAISDVDEAGAIANLHAEAPDFDFDRIRRQAEQTWRHQLARVEIQAAPAMQRSLYTAIYHALIAPNLAMDVDGRYRGPDNQVHQARDFSFYSTFSLWDTYRAEHPLLTLLQPPQLTADIIHSMIASQQASPYGILPVWSYAGLENWCMIGYHALPVIADAWMKGIRGFPAGQALQAMEASAEDPAYGDLKDYMKVGYVPIDHEPEAASKTVEYAYDDWTLARMAEAMGHRDLARRFQTRAGNWRHVFDARTGFFRARLSSGAFRTPFDPAVAGYGSDYTEGNAWQYSWYVPQDIAALIRAQGGNARFVHKLDQLFEAKVPAGAFANVEDISGLIGFYAHGNEPSHHVAYLYDYAGQPWRTQQRLSQIVDSQYGIGPDGLTGNDDLGQMSAWLLFTAFGFYPVTPASNQYVIGRPFVQRAVLHLPDGKDFTVTADPMDAAHPYIGKVTLNGKPLQRTWLWHKELTAGGELHFDMQASPNRQWATSPAARPYAMTPDDYR</sequence>
<dbReference type="GO" id="GO:0005829">
    <property type="term" value="C:cytosol"/>
    <property type="evidence" value="ECO:0007669"/>
    <property type="project" value="TreeGrafter"/>
</dbReference>
<dbReference type="InterPro" id="IPR005887">
    <property type="entry name" value="GH92_a_mannosidase_put"/>
</dbReference>
<dbReference type="PANTHER" id="PTHR12143">
    <property type="entry name" value="PEPTIDE N-GLYCANASE PNGASE -RELATED"/>
    <property type="match status" value="1"/>
</dbReference>
<feature type="signal peptide" evidence="1">
    <location>
        <begin position="1"/>
        <end position="40"/>
    </location>
</feature>
<proteinExistence type="predicted"/>
<dbReference type="GO" id="GO:0006516">
    <property type="term" value="P:glycoprotein catabolic process"/>
    <property type="evidence" value="ECO:0007669"/>
    <property type="project" value="TreeGrafter"/>
</dbReference>
<dbReference type="eggNOG" id="COG3537">
    <property type="taxonomic scope" value="Bacteria"/>
</dbReference>
<dbReference type="InterPro" id="IPR050883">
    <property type="entry name" value="PNGase"/>
</dbReference>
<gene>
    <name evidence="4" type="ordered locus">Fraau_0701</name>
</gene>
<dbReference type="FunFam" id="1.20.1050.60:FF:000001">
    <property type="entry name" value="Putative alpha-1,2-mannosidase"/>
    <property type="match status" value="1"/>
</dbReference>
<dbReference type="PANTHER" id="PTHR12143:SF39">
    <property type="entry name" value="SECRETED PROTEIN"/>
    <property type="match status" value="1"/>
</dbReference>
<evidence type="ECO:0000259" key="3">
    <source>
        <dbReference type="Pfam" id="PF17678"/>
    </source>
</evidence>
<dbReference type="Gene3D" id="1.20.1610.10">
    <property type="entry name" value="alpha-1,2-mannosidases domains"/>
    <property type="match status" value="1"/>
</dbReference>
<feature type="chain" id="PRO_5003614739" evidence="1">
    <location>
        <begin position="41"/>
        <end position="796"/>
    </location>
</feature>
<reference evidence="4" key="1">
    <citation type="submission" date="2012-02" db="EMBL/GenBank/DDBJ databases">
        <title>The complete genome of Frateuria aurantia DSM 6220.</title>
        <authorList>
            <consortium name="US DOE Joint Genome Institute (JGI-PGF)"/>
            <person name="Lucas S."/>
            <person name="Copeland A."/>
            <person name="Lapidus A."/>
            <person name="Glavina del Rio T."/>
            <person name="Dalin E."/>
            <person name="Tice H."/>
            <person name="Bruce D."/>
            <person name="Goodwin L."/>
            <person name="Pitluck S."/>
            <person name="Peters L."/>
            <person name="Ovchinnikova G."/>
            <person name="Teshima H."/>
            <person name="Kyrpides N."/>
            <person name="Mavromatis K."/>
            <person name="Ivanova N."/>
            <person name="Brettin T."/>
            <person name="Detter J.C."/>
            <person name="Han C."/>
            <person name="Larimer F."/>
            <person name="Land M."/>
            <person name="Hauser L."/>
            <person name="Markowitz V."/>
            <person name="Cheng J.-F."/>
            <person name="Hugenholtz P."/>
            <person name="Woyke T."/>
            <person name="Wu D."/>
            <person name="Brambilla E."/>
            <person name="Klenk H.-P."/>
            <person name="Eisen J.A."/>
        </authorList>
    </citation>
    <scope>NUCLEOTIDE SEQUENCE</scope>
    <source>
        <strain evidence="4">DSM 6220</strain>
    </source>
</reference>
<name>H8KZ70_FRAAD</name>
<dbReference type="Gene3D" id="1.20.1050.60">
    <property type="entry name" value="alpha-1,2-mannosidase"/>
    <property type="match status" value="1"/>
</dbReference>
<dbReference type="Proteomes" id="UP000005234">
    <property type="component" value="Chromosome"/>
</dbReference>
<dbReference type="Gene3D" id="3.30.2080.10">
    <property type="entry name" value="GH92 mannosidase domain"/>
    <property type="match status" value="1"/>
</dbReference>
<dbReference type="InterPro" id="IPR008928">
    <property type="entry name" value="6-hairpin_glycosidase_sf"/>
</dbReference>